<dbReference type="Proteomes" id="UP000654471">
    <property type="component" value="Unassembled WGS sequence"/>
</dbReference>
<dbReference type="Pfam" id="PF07739">
    <property type="entry name" value="TipAS"/>
    <property type="match status" value="1"/>
</dbReference>
<gene>
    <name evidence="2" type="ORF">GCM10010211_83450</name>
</gene>
<feature type="domain" description="TipAS antibiotic-recognition" evidence="1">
    <location>
        <begin position="1"/>
        <end position="91"/>
    </location>
</feature>
<evidence type="ECO:0000313" key="2">
    <source>
        <dbReference type="EMBL" id="GGV03518.1"/>
    </source>
</evidence>
<comment type="caution">
    <text evidence="2">The sequence shown here is derived from an EMBL/GenBank/DDBJ whole genome shotgun (WGS) entry which is preliminary data.</text>
</comment>
<reference evidence="3" key="1">
    <citation type="journal article" date="2019" name="Int. J. Syst. Evol. Microbiol.">
        <title>The Global Catalogue of Microorganisms (GCM) 10K type strain sequencing project: providing services to taxonomists for standard genome sequencing and annotation.</title>
        <authorList>
            <consortium name="The Broad Institute Genomics Platform"/>
            <consortium name="The Broad Institute Genome Sequencing Center for Infectious Disease"/>
            <person name="Wu L."/>
            <person name="Ma J."/>
        </authorList>
    </citation>
    <scope>NUCLEOTIDE SEQUENCE [LARGE SCALE GENOMIC DNA]</scope>
    <source>
        <strain evidence="3">JCM 3399</strain>
    </source>
</reference>
<dbReference type="InterPro" id="IPR012925">
    <property type="entry name" value="TipAS_dom"/>
</dbReference>
<dbReference type="Gene3D" id="1.10.490.50">
    <property type="entry name" value="Antibiotic binding domain of TipA-like multidrug resistance regulators"/>
    <property type="match status" value="1"/>
</dbReference>
<name>A0ABQ2VNW0_9ACTN</name>
<organism evidence="2 3">
    <name type="scientific">Streptomyces albospinus</name>
    <dbReference type="NCBI Taxonomy" id="285515"/>
    <lineage>
        <taxon>Bacteria</taxon>
        <taxon>Bacillati</taxon>
        <taxon>Actinomycetota</taxon>
        <taxon>Actinomycetes</taxon>
        <taxon>Kitasatosporales</taxon>
        <taxon>Streptomycetaceae</taxon>
        <taxon>Streptomyces</taxon>
    </lineage>
</organism>
<protein>
    <recommendedName>
        <fullName evidence="1">TipAS antibiotic-recognition domain-containing protein</fullName>
    </recommendedName>
</protein>
<evidence type="ECO:0000259" key="1">
    <source>
        <dbReference type="Pfam" id="PF07739"/>
    </source>
</evidence>
<evidence type="ECO:0000313" key="3">
    <source>
        <dbReference type="Proteomes" id="UP000654471"/>
    </source>
</evidence>
<keyword evidence="3" id="KW-1185">Reference proteome</keyword>
<dbReference type="EMBL" id="BMRP01000086">
    <property type="protein sequence ID" value="GGV03518.1"/>
    <property type="molecule type" value="Genomic_DNA"/>
</dbReference>
<dbReference type="SUPFAM" id="SSF89082">
    <property type="entry name" value="Antibiotic binding domain of TipA-like multidrug resistance regulators"/>
    <property type="match status" value="1"/>
</dbReference>
<sequence length="103" mass="11129">MTEAELKAAHRECTAQMILLAELMVAGLPADVDAVQAHVEVQYGLLSALHAVSVAEYRAIGRSCVDNEQWRTAYEAIAPSLAAYQRDAIEAHASRLAPVLRLG</sequence>
<accession>A0ABQ2VNW0</accession>
<dbReference type="InterPro" id="IPR036244">
    <property type="entry name" value="TipA-like_antibiotic-bd"/>
</dbReference>
<proteinExistence type="predicted"/>